<evidence type="ECO:0000313" key="3">
    <source>
        <dbReference type="Proteomes" id="UP000078596"/>
    </source>
</evidence>
<dbReference type="Pfam" id="PF02635">
    <property type="entry name" value="DsrE"/>
    <property type="match status" value="1"/>
</dbReference>
<dbReference type="InterPro" id="IPR003787">
    <property type="entry name" value="Sulphur_relay_DsrE/F-like"/>
</dbReference>
<sequence length="160" mass="17727">MSDFLKNRRNFMTAVAGAGGAALGIKTAEAADDLRFPGDKPKHHVVYQLNHDDVEYQTHILNSMSAMITEFGGDVQIAVVAFAGGIHLLAKEPKRNVNKLIYERVQGFSENYGVKWNACGNTMRTVGYSDSDMRSFAKIRQVGAAALMEYQEQGYAYIAW</sequence>
<dbReference type="OrthoDB" id="5794490at2"/>
<evidence type="ECO:0000256" key="1">
    <source>
        <dbReference type="ARBA" id="ARBA00022729"/>
    </source>
</evidence>
<name>A0A191ZFQ7_9GAMM</name>
<gene>
    <name evidence="2" type="ORF">A9404_04205</name>
</gene>
<dbReference type="PROSITE" id="PS51318">
    <property type="entry name" value="TAT"/>
    <property type="match status" value="1"/>
</dbReference>
<organism evidence="2 3">
    <name type="scientific">Halothiobacillus diazotrophicus</name>
    <dbReference type="NCBI Taxonomy" id="1860122"/>
    <lineage>
        <taxon>Bacteria</taxon>
        <taxon>Pseudomonadati</taxon>
        <taxon>Pseudomonadota</taxon>
        <taxon>Gammaproteobacteria</taxon>
        <taxon>Chromatiales</taxon>
        <taxon>Halothiobacillaceae</taxon>
        <taxon>Halothiobacillus</taxon>
    </lineage>
</organism>
<dbReference type="RefSeq" id="WP_066098972.1">
    <property type="nucleotide sequence ID" value="NZ_CP016027.1"/>
</dbReference>
<evidence type="ECO:0000313" key="2">
    <source>
        <dbReference type="EMBL" id="ANJ66687.1"/>
    </source>
</evidence>
<dbReference type="PANTHER" id="PTHR37691">
    <property type="entry name" value="BLR3518 PROTEIN"/>
    <property type="match status" value="1"/>
</dbReference>
<dbReference type="STRING" id="1860122.A9404_04205"/>
<dbReference type="InterPro" id="IPR006311">
    <property type="entry name" value="TAT_signal"/>
</dbReference>
<keyword evidence="1" id="KW-0732">Signal</keyword>
<dbReference type="NCBIfam" id="TIGR01409">
    <property type="entry name" value="TAT_signal_seq"/>
    <property type="match status" value="1"/>
</dbReference>
<dbReference type="Proteomes" id="UP000078596">
    <property type="component" value="Chromosome"/>
</dbReference>
<keyword evidence="3" id="KW-1185">Reference proteome</keyword>
<accession>A0A191ZFQ7</accession>
<dbReference type="EMBL" id="CP016027">
    <property type="protein sequence ID" value="ANJ66687.1"/>
    <property type="molecule type" value="Genomic_DNA"/>
</dbReference>
<dbReference type="AlphaFoldDB" id="A0A191ZFQ7"/>
<dbReference type="Gene3D" id="3.40.1260.10">
    <property type="entry name" value="DsrEFH-like"/>
    <property type="match status" value="1"/>
</dbReference>
<dbReference type="InterPro" id="IPR019546">
    <property type="entry name" value="TAT_signal_bac_arc"/>
</dbReference>
<dbReference type="InterPro" id="IPR027396">
    <property type="entry name" value="DsrEFH-like"/>
</dbReference>
<dbReference type="KEGG" id="haz:A9404_04205"/>
<dbReference type="PANTHER" id="PTHR37691:SF1">
    <property type="entry name" value="BLR3518 PROTEIN"/>
    <property type="match status" value="1"/>
</dbReference>
<proteinExistence type="predicted"/>
<dbReference type="SUPFAM" id="SSF75169">
    <property type="entry name" value="DsrEFH-like"/>
    <property type="match status" value="1"/>
</dbReference>
<reference evidence="2 3" key="1">
    <citation type="submission" date="2016-06" db="EMBL/GenBank/DDBJ databases">
        <title>Insight into the functional genes involving in sulfur oxidation in Pearl River water.</title>
        <authorList>
            <person name="Luo J."/>
            <person name="Tan X."/>
            <person name="Lin W."/>
        </authorList>
    </citation>
    <scope>NUCLEOTIDE SEQUENCE [LARGE SCALE GENOMIC DNA]</scope>
    <source>
        <strain evidence="2 3">LS2</strain>
    </source>
</reference>
<protein>
    <submittedName>
        <fullName evidence="2">Uncharacterized protein</fullName>
    </submittedName>
</protein>